<dbReference type="InterPro" id="IPR050952">
    <property type="entry name" value="TRIM-NHL_E3_ligases"/>
</dbReference>
<dbReference type="AlphaFoldDB" id="A0A815YR79"/>
<feature type="non-terminal residue" evidence="3">
    <location>
        <position position="1"/>
    </location>
</feature>
<evidence type="ECO:0000256" key="1">
    <source>
        <dbReference type="ARBA" id="ARBA00022737"/>
    </source>
</evidence>
<dbReference type="OrthoDB" id="10039644at2759"/>
<name>A0A815YR79_9BILA</name>
<evidence type="ECO:0000313" key="6">
    <source>
        <dbReference type="Proteomes" id="UP000663877"/>
    </source>
</evidence>
<evidence type="ECO:0000313" key="5">
    <source>
        <dbReference type="Proteomes" id="UP000663832"/>
    </source>
</evidence>
<accession>A0A815YR79</accession>
<keyword evidence="1" id="KW-0677">Repeat</keyword>
<dbReference type="InterPro" id="IPR001258">
    <property type="entry name" value="NHL_repeat"/>
</dbReference>
<protein>
    <submittedName>
        <fullName evidence="3">Uncharacterized protein</fullName>
    </submittedName>
</protein>
<dbReference type="Pfam" id="PF01436">
    <property type="entry name" value="NHL"/>
    <property type="match status" value="2"/>
</dbReference>
<dbReference type="InterPro" id="IPR011042">
    <property type="entry name" value="6-blade_b-propeller_TolB-like"/>
</dbReference>
<dbReference type="EMBL" id="CAJNOI010005989">
    <property type="protein sequence ID" value="CAF1573228.1"/>
    <property type="molecule type" value="Genomic_DNA"/>
</dbReference>
<evidence type="ECO:0000313" key="3">
    <source>
        <dbReference type="EMBL" id="CAF1573228.1"/>
    </source>
</evidence>
<comment type="caution">
    <text evidence="3">The sequence shown here is derived from an EMBL/GenBank/DDBJ whole genome shotgun (WGS) entry which is preliminary data.</text>
</comment>
<sequence length="395" mass="44513">FITFIVQIKSQICEKTPQYGECSTNSACGCFHMMGADDDTGVCGFLWPTCSRLLRCNPSDNSCLQPNTICVHHSQCDDFPLCYPVTMIGLNMCPPMKNKINLKWKQNAITVAGGNERGQQLNQLYGPYGVFIDEKRNIFIADVENHRIVEWKYNAKKGQIIAGGNGMGNQMDQLFHPTDVIFDEQNHSIIIADFLNRRVVQWVNQKQQILIDNIHCRSLAMDKNGFLYVSDYMKNEVIRWKMGEYNKEIVVAGGNGQGDQFNQLNSPTFIFVDEDQSVYVSDLYNYRVIKWRKDAKEGTIVAGGNGQGENLNQLFYAEGVVVDDLGQIYVAESGNHRIMRWCEGKEEGEIVGGGNGIGDESNHVYGPAGLSFDVEGNLYVVDSENHRIQKFEIIL</sequence>
<dbReference type="Proteomes" id="UP000663832">
    <property type="component" value="Unassembled WGS sequence"/>
</dbReference>
<dbReference type="CDD" id="cd05819">
    <property type="entry name" value="NHL"/>
    <property type="match status" value="1"/>
</dbReference>
<dbReference type="PROSITE" id="PS51125">
    <property type="entry name" value="NHL"/>
    <property type="match status" value="1"/>
</dbReference>
<dbReference type="PANTHER" id="PTHR24104">
    <property type="entry name" value="E3 UBIQUITIN-PROTEIN LIGASE NHLRC1-RELATED"/>
    <property type="match status" value="1"/>
</dbReference>
<evidence type="ECO:0000313" key="4">
    <source>
        <dbReference type="EMBL" id="CAF1670016.1"/>
    </source>
</evidence>
<dbReference type="GO" id="GO:0008270">
    <property type="term" value="F:zinc ion binding"/>
    <property type="evidence" value="ECO:0007669"/>
    <property type="project" value="UniProtKB-KW"/>
</dbReference>
<dbReference type="Proteomes" id="UP000663877">
    <property type="component" value="Unassembled WGS sequence"/>
</dbReference>
<dbReference type="Gene3D" id="2.120.10.30">
    <property type="entry name" value="TolB, C-terminal domain"/>
    <property type="match status" value="2"/>
</dbReference>
<feature type="repeat" description="NHL" evidence="2">
    <location>
        <begin position="357"/>
        <end position="394"/>
    </location>
</feature>
<keyword evidence="5" id="KW-1185">Reference proteome</keyword>
<evidence type="ECO:0000256" key="2">
    <source>
        <dbReference type="PROSITE-ProRule" id="PRU00504"/>
    </source>
</evidence>
<gene>
    <name evidence="3" type="ORF">BJG266_LOCUS47947</name>
    <name evidence="4" type="ORF">QVE165_LOCUS64999</name>
</gene>
<reference evidence="3" key="1">
    <citation type="submission" date="2021-02" db="EMBL/GenBank/DDBJ databases">
        <authorList>
            <person name="Nowell W R."/>
        </authorList>
    </citation>
    <scope>NUCLEOTIDE SEQUENCE</scope>
</reference>
<proteinExistence type="predicted"/>
<dbReference type="SUPFAM" id="SSF63829">
    <property type="entry name" value="Calcium-dependent phosphotriesterase"/>
    <property type="match status" value="1"/>
</dbReference>
<organism evidence="3 6">
    <name type="scientific">Adineta steineri</name>
    <dbReference type="NCBI Taxonomy" id="433720"/>
    <lineage>
        <taxon>Eukaryota</taxon>
        <taxon>Metazoa</taxon>
        <taxon>Spiralia</taxon>
        <taxon>Gnathifera</taxon>
        <taxon>Rotifera</taxon>
        <taxon>Eurotatoria</taxon>
        <taxon>Bdelloidea</taxon>
        <taxon>Adinetida</taxon>
        <taxon>Adinetidae</taxon>
        <taxon>Adineta</taxon>
    </lineage>
</organism>
<dbReference type="EMBL" id="CAJNOM010006404">
    <property type="protein sequence ID" value="CAF1670016.1"/>
    <property type="molecule type" value="Genomic_DNA"/>
</dbReference>
<dbReference type="SUPFAM" id="SSF101898">
    <property type="entry name" value="NHL repeat"/>
    <property type="match status" value="1"/>
</dbReference>
<dbReference type="PANTHER" id="PTHR24104:SF25">
    <property type="entry name" value="PROTEIN LIN-41"/>
    <property type="match status" value="1"/>
</dbReference>